<dbReference type="HOGENOM" id="CLU_626817_0_0_11"/>
<dbReference type="Gene3D" id="3.40.50.300">
    <property type="entry name" value="P-loop containing nucleotide triphosphate hydrolases"/>
    <property type="match status" value="1"/>
</dbReference>
<keyword evidence="3" id="KW-1185">Reference proteome</keyword>
<dbReference type="OrthoDB" id="4379468at2"/>
<evidence type="ECO:0000313" key="2">
    <source>
        <dbReference type="EMBL" id="AIT61734.1"/>
    </source>
</evidence>
<evidence type="ECO:0000313" key="3">
    <source>
        <dbReference type="Proteomes" id="UP000029914"/>
    </source>
</evidence>
<protein>
    <recommendedName>
        <fullName evidence="1">G domain-containing protein</fullName>
    </recommendedName>
</protein>
<dbReference type="eggNOG" id="COG0699">
    <property type="taxonomic scope" value="Bacteria"/>
</dbReference>
<feature type="domain" description="G" evidence="1">
    <location>
        <begin position="53"/>
        <end position="198"/>
    </location>
</feature>
<accession>A0A097IHX9</accession>
<dbReference type="Proteomes" id="UP000029914">
    <property type="component" value="Chromosome"/>
</dbReference>
<dbReference type="InterPro" id="IPR027417">
    <property type="entry name" value="P-loop_NTPase"/>
</dbReference>
<dbReference type="STRING" id="558173.CDOO_10990"/>
<dbReference type="EMBL" id="CP006764">
    <property type="protein sequence ID" value="AIT61734.1"/>
    <property type="molecule type" value="Genomic_DNA"/>
</dbReference>
<name>A0A097IHX9_9CORY</name>
<organism evidence="2 3">
    <name type="scientific">Corynebacterium doosanense CAU 212 = DSM 45436</name>
    <dbReference type="NCBI Taxonomy" id="558173"/>
    <lineage>
        <taxon>Bacteria</taxon>
        <taxon>Bacillati</taxon>
        <taxon>Actinomycetota</taxon>
        <taxon>Actinomycetes</taxon>
        <taxon>Mycobacteriales</taxon>
        <taxon>Corynebacteriaceae</taxon>
        <taxon>Corynebacterium</taxon>
    </lineage>
</organism>
<dbReference type="GO" id="GO:0005525">
    <property type="term" value="F:GTP binding"/>
    <property type="evidence" value="ECO:0007669"/>
    <property type="project" value="InterPro"/>
</dbReference>
<sequence>MTHPDQDNTAFKSGIVAHLTTLLSQGCDALGSAGGDLTDIAEQLRDMVNRPPRVAVVGRLKAGKSTLVNALTQHHIAATGSLECTMAVSLYSDGAPARAEVHGLDGEVSRVPLRDGPLTDLGRPLDEVSHVHQFLPNAQLRPLGLIDTPGTATLTVENEQRTRRMLIDGASDTRRASEWADSVVFLSDSAPREDERAFLSELGMTPLTLVSVLSRADSFGEGAFGERDPLDFAREHSGRIEKELGGAVYRVIPLSGLLAESAFTGRVTNDLARELASLAPLNREQLLDVVELDDPGRIVPGFTAEQRNRLLDTVGEYGVMAGRAAAASGGAVALAGWMREVSGVDTLTRVLVEDVRYYAVLQRAVRVLDELAELSTSHPNREHVRWVQSVTLAQPAINLVMLYRSYRDTFSSTPDSRLLPLLRRAINAASAAASVGLPRDAATPEIRARLDQELGELQQMAMLPLSAAEDEARERLIQEMQRWYRELG</sequence>
<dbReference type="Pfam" id="PF01926">
    <property type="entry name" value="MMR_HSR1"/>
    <property type="match status" value="1"/>
</dbReference>
<dbReference type="RefSeq" id="WP_018020564.1">
    <property type="nucleotide sequence ID" value="NZ_AQUX01000001.1"/>
</dbReference>
<dbReference type="AlphaFoldDB" id="A0A097IHX9"/>
<reference evidence="2 3" key="1">
    <citation type="submission" date="2013-09" db="EMBL/GenBank/DDBJ databases">
        <title>Complete genome sequence of Corynebacterium doosanense CAU 212(T) (=DSM 45436(T)), isolated from activated sludge.</title>
        <authorList>
            <person name="Schaffert L."/>
            <person name="Albersmeier A."/>
            <person name="Kalinowski J."/>
            <person name="Ruckert C."/>
        </authorList>
    </citation>
    <scope>NUCLEOTIDE SEQUENCE [LARGE SCALE GENOMIC DNA]</scope>
    <source>
        <strain evidence="2 3">CAU 212</strain>
    </source>
</reference>
<dbReference type="SUPFAM" id="SSF52540">
    <property type="entry name" value="P-loop containing nucleoside triphosphate hydrolases"/>
    <property type="match status" value="1"/>
</dbReference>
<evidence type="ECO:0000259" key="1">
    <source>
        <dbReference type="Pfam" id="PF01926"/>
    </source>
</evidence>
<dbReference type="InterPro" id="IPR006073">
    <property type="entry name" value="GTP-bd"/>
</dbReference>
<dbReference type="KEGG" id="cdo:CDOO_10990"/>
<gene>
    <name evidence="2" type="ORF">CDOO_10990</name>
</gene>
<proteinExistence type="predicted"/>